<gene>
    <name evidence="1" type="ORF">BCB44BAC_03064</name>
</gene>
<evidence type="ECO:0000313" key="1">
    <source>
        <dbReference type="EMBL" id="SCL98788.1"/>
    </source>
</evidence>
<protein>
    <submittedName>
        <fullName evidence="1">Uncharacterized protein</fullName>
    </submittedName>
</protein>
<dbReference type="AlphaFoldDB" id="A0AAX2CJI2"/>
<name>A0AAX2CJI2_9BACI</name>
<dbReference type="Proteomes" id="UP000242164">
    <property type="component" value="Unassembled WGS sequence"/>
</dbReference>
<sequence length="29" mass="3413">MSVSFSNIRTSLFFNQFTIYLAILGQLDW</sequence>
<organism evidence="1 2">
    <name type="scientific">Bacillus cytotoxicus</name>
    <dbReference type="NCBI Taxonomy" id="580165"/>
    <lineage>
        <taxon>Bacteria</taxon>
        <taxon>Bacillati</taxon>
        <taxon>Bacillota</taxon>
        <taxon>Bacilli</taxon>
        <taxon>Bacillales</taxon>
        <taxon>Bacillaceae</taxon>
        <taxon>Bacillus</taxon>
        <taxon>Bacillus cereus group</taxon>
    </lineage>
</organism>
<comment type="caution">
    <text evidence="1">The sequence shown here is derived from an EMBL/GenBank/DDBJ whole genome shotgun (WGS) entry which is preliminary data.</text>
</comment>
<reference evidence="1 2" key="1">
    <citation type="submission" date="2016-08" db="EMBL/GenBank/DDBJ databases">
        <authorList>
            <person name="Loux V."/>
            <person name="Rue O."/>
        </authorList>
    </citation>
    <scope>NUCLEOTIDE SEQUENCE [LARGE SCALE GENOMIC DNA]</scope>
    <source>
        <strain evidence="1 2">AFSSA_08CEB44bac</strain>
    </source>
</reference>
<dbReference type="EMBL" id="FMIK01000040">
    <property type="protein sequence ID" value="SCL98788.1"/>
    <property type="molecule type" value="Genomic_DNA"/>
</dbReference>
<accession>A0AAX2CJI2</accession>
<proteinExistence type="predicted"/>
<evidence type="ECO:0000313" key="2">
    <source>
        <dbReference type="Proteomes" id="UP000242164"/>
    </source>
</evidence>